<dbReference type="InterPro" id="IPR036680">
    <property type="entry name" value="SPOR-like_sf"/>
</dbReference>
<evidence type="ECO:0000256" key="2">
    <source>
        <dbReference type="ARBA" id="ARBA00023239"/>
    </source>
</evidence>
<dbReference type="SUPFAM" id="SSF50685">
    <property type="entry name" value="Barwin-like endoglucanases"/>
    <property type="match status" value="1"/>
</dbReference>
<feature type="region of interest" description="Disordered" evidence="6">
    <location>
        <begin position="173"/>
        <end position="199"/>
    </location>
</feature>
<dbReference type="GO" id="GO:0016829">
    <property type="term" value="F:lyase activity"/>
    <property type="evidence" value="ECO:0007669"/>
    <property type="project" value="UniProtKB-KW"/>
</dbReference>
<dbReference type="InterPro" id="IPR007730">
    <property type="entry name" value="SPOR-like_dom"/>
</dbReference>
<dbReference type="RefSeq" id="WP_230056068.1">
    <property type="nucleotide sequence ID" value="NZ_CAJHOE010000001.1"/>
</dbReference>
<dbReference type="PROSITE" id="PS51257">
    <property type="entry name" value="PROKAR_LIPOPROTEIN"/>
    <property type="match status" value="1"/>
</dbReference>
<keyword evidence="4" id="KW-0472">Membrane</keyword>
<comment type="similarity">
    <text evidence="4 5">Belongs to the RlpA family.</text>
</comment>
<gene>
    <name evidence="4 8" type="primary">rlpA</name>
    <name evidence="8" type="ORF">LMG8286_00266</name>
</gene>
<feature type="domain" description="SPOR" evidence="7">
    <location>
        <begin position="203"/>
        <end position="281"/>
    </location>
</feature>
<evidence type="ECO:0000256" key="5">
    <source>
        <dbReference type="RuleBase" id="RU003495"/>
    </source>
</evidence>
<protein>
    <recommendedName>
        <fullName evidence="4">Probable endolytic peptidoglycan transglycosylase RlpA</fullName>
        <ecNumber evidence="4">4.2.2.-</ecNumber>
    </recommendedName>
</protein>
<accession>A0ABM8Q0X5</accession>
<dbReference type="NCBIfam" id="TIGR00413">
    <property type="entry name" value="rlpA"/>
    <property type="match status" value="1"/>
</dbReference>
<dbReference type="InterPro" id="IPR009009">
    <property type="entry name" value="RlpA-like_DPBB"/>
</dbReference>
<dbReference type="PROSITE" id="PS51724">
    <property type="entry name" value="SPOR"/>
    <property type="match status" value="1"/>
</dbReference>
<evidence type="ECO:0000256" key="4">
    <source>
        <dbReference type="HAMAP-Rule" id="MF_02071"/>
    </source>
</evidence>
<keyword evidence="2 4" id="KW-0456">Lyase</keyword>
<dbReference type="Proteomes" id="UP000789359">
    <property type="component" value="Unassembled WGS sequence"/>
</dbReference>
<dbReference type="InterPro" id="IPR034718">
    <property type="entry name" value="RlpA"/>
</dbReference>
<comment type="caution">
    <text evidence="8">The sequence shown here is derived from an EMBL/GenBank/DDBJ whole genome shotgun (WGS) entry which is preliminary data.</text>
</comment>
<keyword evidence="4" id="KW-1003">Cell membrane</keyword>
<dbReference type="Pfam" id="PF03330">
    <property type="entry name" value="DPBB_1"/>
    <property type="match status" value="1"/>
</dbReference>
<evidence type="ECO:0000313" key="9">
    <source>
        <dbReference type="Proteomes" id="UP000789359"/>
    </source>
</evidence>
<dbReference type="InterPro" id="IPR012997">
    <property type="entry name" value="RplA"/>
</dbReference>
<comment type="subcellular location">
    <subcellularLocation>
        <location evidence="4">Cell membrane</location>
        <topology evidence="4">Lipid-anchor</topology>
    </subcellularLocation>
</comment>
<organism evidence="8 9">
    <name type="scientific">Campylobacter suis</name>
    <dbReference type="NCBI Taxonomy" id="2790657"/>
    <lineage>
        <taxon>Bacteria</taxon>
        <taxon>Pseudomonadati</taxon>
        <taxon>Campylobacterota</taxon>
        <taxon>Epsilonproteobacteria</taxon>
        <taxon>Campylobacterales</taxon>
        <taxon>Campylobacteraceae</taxon>
        <taxon>Campylobacter</taxon>
    </lineage>
</organism>
<dbReference type="EMBL" id="CAJHOE010000001">
    <property type="protein sequence ID" value="CAD7286433.1"/>
    <property type="molecule type" value="Genomic_DNA"/>
</dbReference>
<evidence type="ECO:0000259" key="7">
    <source>
        <dbReference type="PROSITE" id="PS51724"/>
    </source>
</evidence>
<evidence type="ECO:0000256" key="3">
    <source>
        <dbReference type="ARBA" id="ARBA00023316"/>
    </source>
</evidence>
<dbReference type="PANTHER" id="PTHR34183:SF1">
    <property type="entry name" value="ENDOLYTIC PEPTIDOGLYCAN TRANSGLYCOSYLASE RLPA"/>
    <property type="match status" value="1"/>
</dbReference>
<dbReference type="Pfam" id="PF05036">
    <property type="entry name" value="SPOR"/>
    <property type="match status" value="1"/>
</dbReference>
<feature type="compositionally biased region" description="Polar residues" evidence="6">
    <location>
        <begin position="173"/>
        <end position="182"/>
    </location>
</feature>
<dbReference type="EC" id="4.2.2.-" evidence="4"/>
<dbReference type="Gene3D" id="2.40.40.10">
    <property type="entry name" value="RlpA-like domain"/>
    <property type="match status" value="1"/>
</dbReference>
<evidence type="ECO:0000313" key="8">
    <source>
        <dbReference type="EMBL" id="CAD7286433.1"/>
    </source>
</evidence>
<proteinExistence type="inferred from homology"/>
<dbReference type="PANTHER" id="PTHR34183">
    <property type="entry name" value="ENDOLYTIC PEPTIDOGLYCAN TRANSGLYCOSYLASE RLPA"/>
    <property type="match status" value="1"/>
</dbReference>
<keyword evidence="4" id="KW-0449">Lipoprotein</keyword>
<feature type="compositionally biased region" description="Low complexity" evidence="6">
    <location>
        <begin position="187"/>
        <end position="199"/>
    </location>
</feature>
<sequence length="281" mass="30200">MSYLKILYFFLIAVFVSGCSWGGAPFAPSGPTKVKPNSSPAVTKATMRPYTINGKTYYPTVVNVGDKASGIASWYGPNFHGKKTSNGEIYNMHNMTAAHKTLPMNTIVKVTNLNNNKTAVVRINDRGPFVANRVIDLSKAAATQLGVIGPGTAPVAMEIIGFAGDVKIASSKQPTTSASNGQIFKPQQGSSSQSGSIAQGSQSYVGGDFMVQIGAFKNQNGANRYKKEHESIMGYKSTVKSMIDDNGVMMYRVFLTGFRSEDEARDFARSGKFSGAFIVRN</sequence>
<keyword evidence="1" id="KW-0732">Signal</keyword>
<dbReference type="Gene3D" id="3.30.70.1070">
    <property type="entry name" value="Sporulation related repeat"/>
    <property type="match status" value="1"/>
</dbReference>
<reference evidence="8 9" key="1">
    <citation type="submission" date="2020-11" db="EMBL/GenBank/DDBJ databases">
        <authorList>
            <person name="Peeters C."/>
        </authorList>
    </citation>
    <scope>NUCLEOTIDE SEQUENCE [LARGE SCALE GENOMIC DNA]</scope>
    <source>
        <strain evidence="8 9">LMG 8286</strain>
    </source>
</reference>
<evidence type="ECO:0000256" key="6">
    <source>
        <dbReference type="SAM" id="MobiDB-lite"/>
    </source>
</evidence>
<keyword evidence="4" id="KW-0564">Palmitate</keyword>
<dbReference type="HAMAP" id="MF_02071">
    <property type="entry name" value="RlpA"/>
    <property type="match status" value="1"/>
</dbReference>
<name>A0ABM8Q0X5_9BACT</name>
<comment type="function">
    <text evidence="4">Lytic transglycosylase with a strong preference for naked glycan strands that lack stem peptides.</text>
</comment>
<evidence type="ECO:0000256" key="1">
    <source>
        <dbReference type="ARBA" id="ARBA00022729"/>
    </source>
</evidence>
<keyword evidence="9" id="KW-1185">Reference proteome</keyword>
<keyword evidence="3 4" id="KW-0961">Cell wall biogenesis/degradation</keyword>
<dbReference type="CDD" id="cd22268">
    <property type="entry name" value="DPBB_RlpA-like"/>
    <property type="match status" value="1"/>
</dbReference>
<dbReference type="InterPro" id="IPR036908">
    <property type="entry name" value="RlpA-like_sf"/>
</dbReference>
<dbReference type="SUPFAM" id="SSF110997">
    <property type="entry name" value="Sporulation related repeat"/>
    <property type="match status" value="1"/>
</dbReference>